<feature type="transmembrane region" description="Helical" evidence="1">
    <location>
        <begin position="361"/>
        <end position="382"/>
    </location>
</feature>
<sequence length="438" mass="49217">MMMTEVQSGNFERIPATESIDDADNNNGYVPPAVNRGVVRLSILALFLAGFRRDPYPWKKDYSETADGEVGIDLHPDLYLAQMMGPVLISLLVSCNVSVGYVRELFSIIHPPVCLWYALGCIMGYLREVLPVCSFMLEMISDSKVTLYYYQIMIYSSSTERSASILLGTVAQVLGNALLQWICNDAGLMWPNTKYFVDLIVAMVHYFMFCPRESWRVALKNVFEESNRYAFREFIGVAVFAVILLSSINSVILQWLLSDNDMPPKPFLPLFVAFDGNDYIWYTLINICVPIVLEISMTRFNPGKQWIVCFICSFITSSVCFFSDRRESAFYLTMAAMAMTSFTFGKALAHLTEVCPGNKIVLLPGAAFVATHMAMYGFSALLKLIPMALRAKRIVLIAVCCINGAFAVALAFANDLLATDLSRIGRRRVRRIVRTIDL</sequence>
<accession>A0ABM1XR82</accession>
<feature type="transmembrane region" description="Helical" evidence="1">
    <location>
        <begin position="234"/>
        <end position="258"/>
    </location>
</feature>
<evidence type="ECO:0000256" key="1">
    <source>
        <dbReference type="SAM" id="Phobius"/>
    </source>
</evidence>
<feature type="transmembrane region" description="Helical" evidence="1">
    <location>
        <begin position="329"/>
        <end position="349"/>
    </location>
</feature>
<feature type="transmembrane region" description="Helical" evidence="1">
    <location>
        <begin position="394"/>
        <end position="413"/>
    </location>
</feature>
<name>A0ABM1XR82_AEDAL</name>
<organism evidence="2 3">
    <name type="scientific">Aedes albopictus</name>
    <name type="common">Asian tiger mosquito</name>
    <name type="synonym">Stegomyia albopicta</name>
    <dbReference type="NCBI Taxonomy" id="7160"/>
    <lineage>
        <taxon>Eukaryota</taxon>
        <taxon>Metazoa</taxon>
        <taxon>Ecdysozoa</taxon>
        <taxon>Arthropoda</taxon>
        <taxon>Hexapoda</taxon>
        <taxon>Insecta</taxon>
        <taxon>Pterygota</taxon>
        <taxon>Neoptera</taxon>
        <taxon>Endopterygota</taxon>
        <taxon>Diptera</taxon>
        <taxon>Nematocera</taxon>
        <taxon>Culicoidea</taxon>
        <taxon>Culicidae</taxon>
        <taxon>Culicinae</taxon>
        <taxon>Aedini</taxon>
        <taxon>Aedes</taxon>
        <taxon>Stegomyia</taxon>
    </lineage>
</organism>
<evidence type="ECO:0000313" key="2">
    <source>
        <dbReference type="EnsemblMetazoa" id="AALFPA23_002070.P1710"/>
    </source>
</evidence>
<dbReference type="GeneID" id="109397312"/>
<dbReference type="Proteomes" id="UP000069940">
    <property type="component" value="Unassembled WGS sequence"/>
</dbReference>
<dbReference type="RefSeq" id="XP_019525186.2">
    <property type="nucleotide sequence ID" value="XM_019669641.3"/>
</dbReference>
<feature type="transmembrane region" description="Helical" evidence="1">
    <location>
        <begin position="303"/>
        <end position="322"/>
    </location>
</feature>
<evidence type="ECO:0000313" key="3">
    <source>
        <dbReference type="Proteomes" id="UP000069940"/>
    </source>
</evidence>
<reference evidence="3" key="1">
    <citation type="journal article" date="2015" name="Proc. Natl. Acad. Sci. U.S.A.">
        <title>Genome sequence of the Asian Tiger mosquito, Aedes albopictus, reveals insights into its biology, genetics, and evolution.</title>
        <authorList>
            <person name="Chen X.G."/>
            <person name="Jiang X."/>
            <person name="Gu J."/>
            <person name="Xu M."/>
            <person name="Wu Y."/>
            <person name="Deng Y."/>
            <person name="Zhang C."/>
            <person name="Bonizzoni M."/>
            <person name="Dermauw W."/>
            <person name="Vontas J."/>
            <person name="Armbruster P."/>
            <person name="Huang X."/>
            <person name="Yang Y."/>
            <person name="Zhang H."/>
            <person name="He W."/>
            <person name="Peng H."/>
            <person name="Liu Y."/>
            <person name="Wu K."/>
            <person name="Chen J."/>
            <person name="Lirakis M."/>
            <person name="Topalis P."/>
            <person name="Van Leeuwen T."/>
            <person name="Hall A.B."/>
            <person name="Jiang X."/>
            <person name="Thorpe C."/>
            <person name="Mueller R.L."/>
            <person name="Sun C."/>
            <person name="Waterhouse R.M."/>
            <person name="Yan G."/>
            <person name="Tu Z.J."/>
            <person name="Fang X."/>
            <person name="James A.A."/>
        </authorList>
    </citation>
    <scope>NUCLEOTIDE SEQUENCE [LARGE SCALE GENOMIC DNA]</scope>
    <source>
        <strain evidence="3">Foshan</strain>
    </source>
</reference>
<dbReference type="EnsemblMetazoa" id="AALFPA23_002070.R1710">
    <property type="protein sequence ID" value="AALFPA23_002070.P1710"/>
    <property type="gene ID" value="AALFPA23_002070"/>
</dbReference>
<protein>
    <submittedName>
        <fullName evidence="2">Uncharacterized protein</fullName>
    </submittedName>
</protein>
<proteinExistence type="predicted"/>
<keyword evidence="1" id="KW-1133">Transmembrane helix</keyword>
<keyword evidence="1" id="KW-0472">Membrane</keyword>
<keyword evidence="1" id="KW-0812">Transmembrane</keyword>
<reference evidence="2" key="2">
    <citation type="submission" date="2025-05" db="UniProtKB">
        <authorList>
            <consortium name="EnsemblMetazoa"/>
        </authorList>
    </citation>
    <scope>IDENTIFICATION</scope>
    <source>
        <strain evidence="2">Foshan</strain>
    </source>
</reference>
<keyword evidence="3" id="KW-1185">Reference proteome</keyword>